<dbReference type="CDD" id="cd06223">
    <property type="entry name" value="PRTases_typeI"/>
    <property type="match status" value="1"/>
</dbReference>
<dbReference type="eggNOG" id="arCOG00041">
    <property type="taxonomic scope" value="Archaea"/>
</dbReference>
<protein>
    <submittedName>
        <fullName evidence="2">Phosphoribosyltransferase</fullName>
    </submittedName>
</protein>
<comment type="caution">
    <text evidence="2">The sequence shown here is derived from an EMBL/GenBank/DDBJ whole genome shotgun (WGS) entry which is preliminary data.</text>
</comment>
<dbReference type="Proteomes" id="UP000011602">
    <property type="component" value="Unassembled WGS sequence"/>
</dbReference>
<dbReference type="OrthoDB" id="56536at2157"/>
<dbReference type="GO" id="GO:0016757">
    <property type="term" value="F:glycosyltransferase activity"/>
    <property type="evidence" value="ECO:0007669"/>
    <property type="project" value="UniProtKB-KW"/>
</dbReference>
<dbReference type="EMBL" id="AOHZ01000079">
    <property type="protein sequence ID" value="ELY52102.1"/>
    <property type="molecule type" value="Genomic_DNA"/>
</dbReference>
<gene>
    <name evidence="2" type="ORF">C493_16534</name>
</gene>
<sequence>MFDDRTDAGERLAADLESRGLEADLVAGIPRGALPVARPVADALDTTLDVVVARKMGAPENPELALGAVASDGSAWYNDDLIDRLGVSESYLEDVREKEAENAAEKADRYRETPGRPDLAGKRVIVVDDGVATGATARACLRQVRADGAAYVALAVPVGSPQSLAALESEADDVIALQAPESFRAVGQFYRDFGQVTDEEAVAYLDR</sequence>
<dbReference type="Gene3D" id="3.30.1310.20">
    <property type="entry name" value="PRTase-like"/>
    <property type="match status" value="1"/>
</dbReference>
<feature type="domain" description="Phosphoribosyltransferase" evidence="1">
    <location>
        <begin position="7"/>
        <end position="191"/>
    </location>
</feature>
<proteinExistence type="predicted"/>
<dbReference type="RefSeq" id="WP_007260569.1">
    <property type="nucleotide sequence ID" value="NZ_AOHZ01000079.1"/>
</dbReference>
<evidence type="ECO:0000259" key="1">
    <source>
        <dbReference type="Pfam" id="PF00156"/>
    </source>
</evidence>
<dbReference type="InterPro" id="IPR029057">
    <property type="entry name" value="PRTase-like"/>
</dbReference>
<reference evidence="2 3" key="1">
    <citation type="journal article" date="2014" name="PLoS Genet.">
        <title>Phylogenetically driven sequencing of extremely halophilic archaea reveals strategies for static and dynamic osmo-response.</title>
        <authorList>
            <person name="Becker E.A."/>
            <person name="Seitzer P.M."/>
            <person name="Tritt A."/>
            <person name="Larsen D."/>
            <person name="Krusor M."/>
            <person name="Yao A.I."/>
            <person name="Wu D."/>
            <person name="Madern D."/>
            <person name="Eisen J.A."/>
            <person name="Darling A.E."/>
            <person name="Facciotti M.T."/>
        </authorList>
    </citation>
    <scope>NUCLEOTIDE SEQUENCE [LARGE SCALE GENOMIC DNA]</scope>
    <source>
        <strain evidence="2 3">JCM 12255</strain>
    </source>
</reference>
<dbReference type="Gene3D" id="3.40.50.2020">
    <property type="match status" value="1"/>
</dbReference>
<dbReference type="SUPFAM" id="SSF53271">
    <property type="entry name" value="PRTase-like"/>
    <property type="match status" value="1"/>
</dbReference>
<accession>L9WRR2</accession>
<keyword evidence="2" id="KW-0808">Transferase</keyword>
<keyword evidence="2" id="KW-0328">Glycosyltransferase</keyword>
<dbReference type="PATRIC" id="fig|1227499.3.peg.3387"/>
<dbReference type="STRING" id="1227499.C493_16534"/>
<keyword evidence="3" id="KW-1185">Reference proteome</keyword>
<dbReference type="InterPro" id="IPR000836">
    <property type="entry name" value="PRTase_dom"/>
</dbReference>
<organism evidence="2 3">
    <name type="scientific">Natronolimnohabitans innermongolicus JCM 12255</name>
    <dbReference type="NCBI Taxonomy" id="1227499"/>
    <lineage>
        <taxon>Archaea</taxon>
        <taxon>Methanobacteriati</taxon>
        <taxon>Methanobacteriota</taxon>
        <taxon>Stenosarchaea group</taxon>
        <taxon>Halobacteria</taxon>
        <taxon>Halobacteriales</taxon>
        <taxon>Natrialbaceae</taxon>
        <taxon>Natronolimnohabitans</taxon>
    </lineage>
</organism>
<dbReference type="AlphaFoldDB" id="L9WRR2"/>
<evidence type="ECO:0000313" key="3">
    <source>
        <dbReference type="Proteomes" id="UP000011602"/>
    </source>
</evidence>
<evidence type="ECO:0000313" key="2">
    <source>
        <dbReference type="EMBL" id="ELY52102.1"/>
    </source>
</evidence>
<dbReference type="Pfam" id="PF00156">
    <property type="entry name" value="Pribosyltran"/>
    <property type="match status" value="1"/>
</dbReference>
<name>L9WRR2_9EURY</name>